<feature type="compositionally biased region" description="Gly residues" evidence="1">
    <location>
        <begin position="223"/>
        <end position="232"/>
    </location>
</feature>
<proteinExistence type="predicted"/>
<dbReference type="AlphaFoldDB" id="A0A1G2MBR2"/>
<evidence type="ECO:0000313" key="3">
    <source>
        <dbReference type="Proteomes" id="UP000176493"/>
    </source>
</evidence>
<comment type="caution">
    <text evidence="2">The sequence shown here is derived from an EMBL/GenBank/DDBJ whole genome shotgun (WGS) entry which is preliminary data.</text>
</comment>
<sequence length="373" mass="39946">MPNQEETPLPPPTFSSADIEIEKTETAPLSEPLVPEAAPVKQARKTPEKKRSPAKPLTGPTPPLSSGAEKAQKAPVVPETPKTLEARRDTTLSAYFKKVKTGTDFLQRVIDMPDHAKLCRGLNMEVAEMAQFSGKLYQQVLDFFVAFEASKETKSAGELASTGEVFISSAQIPSGCQRAIRAVVHADILKKLGLAVETPAVPPEAKTAKTKSETLPLKPVFEGGDGGRGGGEAAETSPLSRLLTPEEIVASQRIKMEREALAKKRANERKEPAPAPSSTSETRVSASSPKEEPKPLSFLEKLRLRTEKREKIPSPPPVPPKETTPVTSPPSASPTPETAPPAPPEAESTPTPPTIQPQATETASEKKDSPLMT</sequence>
<accession>A0A1G2MBR2</accession>
<feature type="region of interest" description="Disordered" evidence="1">
    <location>
        <begin position="259"/>
        <end position="373"/>
    </location>
</feature>
<dbReference type="EMBL" id="MHRJ01000046">
    <property type="protein sequence ID" value="OHA21346.1"/>
    <property type="molecule type" value="Genomic_DNA"/>
</dbReference>
<feature type="region of interest" description="Disordered" evidence="1">
    <location>
        <begin position="201"/>
        <end position="246"/>
    </location>
</feature>
<gene>
    <name evidence="2" type="ORF">A2W52_00025</name>
</gene>
<organism evidence="2 3">
    <name type="scientific">Candidatus Taylorbacteria bacterium RIFCSPHIGHO2_02_49_25</name>
    <dbReference type="NCBI Taxonomy" id="1802305"/>
    <lineage>
        <taxon>Bacteria</taxon>
        <taxon>Candidatus Tayloriibacteriota</taxon>
    </lineage>
</organism>
<evidence type="ECO:0000313" key="2">
    <source>
        <dbReference type="EMBL" id="OHA21346.1"/>
    </source>
</evidence>
<feature type="compositionally biased region" description="Basic and acidic residues" evidence="1">
    <location>
        <begin position="363"/>
        <end position="373"/>
    </location>
</feature>
<name>A0A1G2MBR2_9BACT</name>
<protein>
    <submittedName>
        <fullName evidence="2">Uncharacterized protein</fullName>
    </submittedName>
</protein>
<feature type="compositionally biased region" description="Low complexity" evidence="1">
    <location>
        <begin position="277"/>
        <end position="288"/>
    </location>
</feature>
<evidence type="ECO:0000256" key="1">
    <source>
        <dbReference type="SAM" id="MobiDB-lite"/>
    </source>
</evidence>
<feature type="compositionally biased region" description="Pro residues" evidence="1">
    <location>
        <begin position="313"/>
        <end position="355"/>
    </location>
</feature>
<reference evidence="2 3" key="1">
    <citation type="journal article" date="2016" name="Nat. Commun.">
        <title>Thousands of microbial genomes shed light on interconnected biogeochemical processes in an aquifer system.</title>
        <authorList>
            <person name="Anantharaman K."/>
            <person name="Brown C.T."/>
            <person name="Hug L.A."/>
            <person name="Sharon I."/>
            <person name="Castelle C.J."/>
            <person name="Probst A.J."/>
            <person name="Thomas B.C."/>
            <person name="Singh A."/>
            <person name="Wilkins M.J."/>
            <person name="Karaoz U."/>
            <person name="Brodie E.L."/>
            <person name="Williams K.H."/>
            <person name="Hubbard S.S."/>
            <person name="Banfield J.F."/>
        </authorList>
    </citation>
    <scope>NUCLEOTIDE SEQUENCE [LARGE SCALE GENOMIC DNA]</scope>
</reference>
<feature type="region of interest" description="Disordered" evidence="1">
    <location>
        <begin position="1"/>
        <end position="84"/>
    </location>
</feature>
<dbReference type="Proteomes" id="UP000176493">
    <property type="component" value="Unassembled WGS sequence"/>
</dbReference>
<feature type="compositionally biased region" description="Basic and acidic residues" evidence="1">
    <location>
        <begin position="289"/>
        <end position="312"/>
    </location>
</feature>